<keyword evidence="5" id="KW-1185">Reference proteome</keyword>
<dbReference type="RefSeq" id="WP_254738796.1">
    <property type="nucleotide sequence ID" value="NZ_JANCLU010000002.1"/>
</dbReference>
<proteinExistence type="predicted"/>
<dbReference type="PANTHER" id="PTHR30055">
    <property type="entry name" value="HTH-TYPE TRANSCRIPTIONAL REGULATOR RUTR"/>
    <property type="match status" value="1"/>
</dbReference>
<evidence type="ECO:0000256" key="1">
    <source>
        <dbReference type="ARBA" id="ARBA00023125"/>
    </source>
</evidence>
<protein>
    <submittedName>
        <fullName evidence="4">TetR/AcrR family transcriptional regulator</fullName>
    </submittedName>
</protein>
<name>A0ABT1L808_9HYPH</name>
<dbReference type="SUPFAM" id="SSF46689">
    <property type="entry name" value="Homeodomain-like"/>
    <property type="match status" value="1"/>
</dbReference>
<comment type="caution">
    <text evidence="4">The sequence shown here is derived from an EMBL/GenBank/DDBJ whole genome shotgun (WGS) entry which is preliminary data.</text>
</comment>
<dbReference type="Gene3D" id="1.10.357.10">
    <property type="entry name" value="Tetracycline Repressor, domain 2"/>
    <property type="match status" value="1"/>
</dbReference>
<evidence type="ECO:0000256" key="2">
    <source>
        <dbReference type="PROSITE-ProRule" id="PRU00335"/>
    </source>
</evidence>
<dbReference type="Proteomes" id="UP001205890">
    <property type="component" value="Unassembled WGS sequence"/>
</dbReference>
<organism evidence="4 5">
    <name type="scientific">Alsobacter ponti</name>
    <dbReference type="NCBI Taxonomy" id="2962936"/>
    <lineage>
        <taxon>Bacteria</taxon>
        <taxon>Pseudomonadati</taxon>
        <taxon>Pseudomonadota</taxon>
        <taxon>Alphaproteobacteria</taxon>
        <taxon>Hyphomicrobiales</taxon>
        <taxon>Alsobacteraceae</taxon>
        <taxon>Alsobacter</taxon>
    </lineage>
</organism>
<evidence type="ECO:0000259" key="3">
    <source>
        <dbReference type="PROSITE" id="PS50977"/>
    </source>
</evidence>
<dbReference type="InterPro" id="IPR009057">
    <property type="entry name" value="Homeodomain-like_sf"/>
</dbReference>
<keyword evidence="1 2" id="KW-0238">DNA-binding</keyword>
<gene>
    <name evidence="4" type="ORF">NK718_03860</name>
</gene>
<dbReference type="EMBL" id="JANCLU010000002">
    <property type="protein sequence ID" value="MCP8937637.1"/>
    <property type="molecule type" value="Genomic_DNA"/>
</dbReference>
<reference evidence="4 5" key="1">
    <citation type="submission" date="2022-07" db="EMBL/GenBank/DDBJ databases">
        <authorList>
            <person name="Li W.-J."/>
            <person name="Deng Q.-Q."/>
        </authorList>
    </citation>
    <scope>NUCLEOTIDE SEQUENCE [LARGE SCALE GENOMIC DNA]</scope>
    <source>
        <strain evidence="4 5">SYSU M60028</strain>
    </source>
</reference>
<accession>A0ABT1L808</accession>
<dbReference type="PRINTS" id="PR00455">
    <property type="entry name" value="HTHTETR"/>
</dbReference>
<evidence type="ECO:0000313" key="4">
    <source>
        <dbReference type="EMBL" id="MCP8937637.1"/>
    </source>
</evidence>
<feature type="DNA-binding region" description="H-T-H motif" evidence="2">
    <location>
        <begin position="41"/>
        <end position="60"/>
    </location>
</feature>
<sequence length="218" mass="24954">MAREDGAEERRDGDPSERLGRADWIAAARATLIEQGVAAVKVDALARRLGVTRGSFYWHFKSRDALLSALREEWRRSTVAPFAEALESDRDRPAVQLLRFCRVWLDEKRYDPRFDAALRDWARSAPEVDRLVRAADDERLDMLRGLFARLGYEAREAEARARILYYHQVGHYALHIVEPAALRRELLPHYFRVLAGFPIPPDADCGPKASVEEDRRGG</sequence>
<dbReference type="PANTHER" id="PTHR30055:SF239">
    <property type="entry name" value="TRANSCRIPTIONAL REGULATORY PROTEIN"/>
    <property type="match status" value="1"/>
</dbReference>
<dbReference type="InterPro" id="IPR050109">
    <property type="entry name" value="HTH-type_TetR-like_transc_reg"/>
</dbReference>
<dbReference type="InterPro" id="IPR001647">
    <property type="entry name" value="HTH_TetR"/>
</dbReference>
<dbReference type="Pfam" id="PF00440">
    <property type="entry name" value="TetR_N"/>
    <property type="match status" value="1"/>
</dbReference>
<dbReference type="PROSITE" id="PS50977">
    <property type="entry name" value="HTH_TETR_2"/>
    <property type="match status" value="1"/>
</dbReference>
<evidence type="ECO:0000313" key="5">
    <source>
        <dbReference type="Proteomes" id="UP001205890"/>
    </source>
</evidence>
<feature type="domain" description="HTH tetR-type" evidence="3">
    <location>
        <begin position="18"/>
        <end position="78"/>
    </location>
</feature>